<accession>A0ABN2R9S4</accession>
<dbReference type="PANTHER" id="PTHR33371">
    <property type="entry name" value="INTERMEMBRANE PHOSPHOLIPID TRANSPORT SYSTEM BINDING PROTEIN MLAD-RELATED"/>
    <property type="match status" value="1"/>
</dbReference>
<comment type="caution">
    <text evidence="4">The sequence shown here is derived from an EMBL/GenBank/DDBJ whole genome shotgun (WGS) entry which is preliminary data.</text>
</comment>
<dbReference type="InterPro" id="IPR052336">
    <property type="entry name" value="MlaD_Phospholipid_Transporter"/>
</dbReference>
<sequence length="412" mass="42491">MITRKHKTLLFAFVLIAVVSVVYVGGNYAGLGRLFGSRGYVVTAQLADSGGIFTNAEVTYRGVTVGRVAELHLTDSGVTVDLDLDSGGPDIPADTTAVVANRSAVGEQFVDLQPQHAEGPYLADGSVIKVDKTRLPLAPDTVLSNLDKLVSSVDPQSVRTVVDEAHTAFNGTGPDLQALLDTAGAFTATAKQNLPQTKDLLAKGKVVLDTQRRQGDHITSLATGLAGIADQLKKSDPDVRKVIDEAPPVARQVSDVLATSGTSLGVVIANLLTTAQVTSARTDSLEELLVAYPVISSFTRSVTSNGEGHLGLVLNFFDPHSCTKGYEGTKERPANDTSEAPANKLAYCAEPPGSPTGVRGAQNAPYAGKPVAPVAPKPQASAPQAQRLPGVLGLATSGAGPAGLGGLFGLAG</sequence>
<dbReference type="NCBIfam" id="TIGR00996">
    <property type="entry name" value="Mtu_fam_mce"/>
    <property type="match status" value="1"/>
</dbReference>
<gene>
    <name evidence="4" type="ORF">GCM10009754_42500</name>
</gene>
<evidence type="ECO:0000313" key="4">
    <source>
        <dbReference type="EMBL" id="GAA1965786.1"/>
    </source>
</evidence>
<dbReference type="InterPro" id="IPR003399">
    <property type="entry name" value="Mce/MlaD"/>
</dbReference>
<evidence type="ECO:0000259" key="3">
    <source>
        <dbReference type="Pfam" id="PF11887"/>
    </source>
</evidence>
<organism evidence="4 5">
    <name type="scientific">Amycolatopsis minnesotensis</name>
    <dbReference type="NCBI Taxonomy" id="337894"/>
    <lineage>
        <taxon>Bacteria</taxon>
        <taxon>Bacillati</taxon>
        <taxon>Actinomycetota</taxon>
        <taxon>Actinomycetes</taxon>
        <taxon>Pseudonocardiales</taxon>
        <taxon>Pseudonocardiaceae</taxon>
        <taxon>Amycolatopsis</taxon>
    </lineage>
</organism>
<dbReference type="PANTHER" id="PTHR33371:SF16">
    <property type="entry name" value="MCE-FAMILY PROTEIN MCE3F"/>
    <property type="match status" value="1"/>
</dbReference>
<dbReference type="InterPro" id="IPR024516">
    <property type="entry name" value="Mce_C"/>
</dbReference>
<evidence type="ECO:0000256" key="1">
    <source>
        <dbReference type="SAM" id="MobiDB-lite"/>
    </source>
</evidence>
<dbReference type="Proteomes" id="UP001501116">
    <property type="component" value="Unassembled WGS sequence"/>
</dbReference>
<feature type="domain" description="Mammalian cell entry C-terminal" evidence="3">
    <location>
        <begin position="121"/>
        <end position="292"/>
    </location>
</feature>
<dbReference type="Pfam" id="PF11887">
    <property type="entry name" value="Mce4_CUP1"/>
    <property type="match status" value="1"/>
</dbReference>
<dbReference type="Pfam" id="PF02470">
    <property type="entry name" value="MlaD"/>
    <property type="match status" value="1"/>
</dbReference>
<dbReference type="RefSeq" id="WP_344421319.1">
    <property type="nucleotide sequence ID" value="NZ_BAAANN010000016.1"/>
</dbReference>
<reference evidence="4 5" key="1">
    <citation type="journal article" date="2019" name="Int. J. Syst. Evol. Microbiol.">
        <title>The Global Catalogue of Microorganisms (GCM) 10K type strain sequencing project: providing services to taxonomists for standard genome sequencing and annotation.</title>
        <authorList>
            <consortium name="The Broad Institute Genomics Platform"/>
            <consortium name="The Broad Institute Genome Sequencing Center for Infectious Disease"/>
            <person name="Wu L."/>
            <person name="Ma J."/>
        </authorList>
    </citation>
    <scope>NUCLEOTIDE SEQUENCE [LARGE SCALE GENOMIC DNA]</scope>
    <source>
        <strain evidence="4 5">JCM 14545</strain>
    </source>
</reference>
<evidence type="ECO:0000259" key="2">
    <source>
        <dbReference type="Pfam" id="PF02470"/>
    </source>
</evidence>
<feature type="domain" description="Mce/MlaD" evidence="2">
    <location>
        <begin position="38"/>
        <end position="114"/>
    </location>
</feature>
<proteinExistence type="predicted"/>
<evidence type="ECO:0000313" key="5">
    <source>
        <dbReference type="Proteomes" id="UP001501116"/>
    </source>
</evidence>
<protein>
    <submittedName>
        <fullName evidence="4">MCE family protein</fullName>
    </submittedName>
</protein>
<dbReference type="EMBL" id="BAAANN010000016">
    <property type="protein sequence ID" value="GAA1965786.1"/>
    <property type="molecule type" value="Genomic_DNA"/>
</dbReference>
<feature type="compositionally biased region" description="Low complexity" evidence="1">
    <location>
        <begin position="364"/>
        <end position="385"/>
    </location>
</feature>
<dbReference type="InterPro" id="IPR005693">
    <property type="entry name" value="Mce"/>
</dbReference>
<name>A0ABN2R9S4_9PSEU</name>
<keyword evidence="5" id="KW-1185">Reference proteome</keyword>
<feature type="region of interest" description="Disordered" evidence="1">
    <location>
        <begin position="362"/>
        <end position="385"/>
    </location>
</feature>